<proteinExistence type="predicted"/>
<keyword evidence="2" id="KW-1185">Reference proteome</keyword>
<organism evidence="1 2">
    <name type="scientific">Exidia glandulosa HHB12029</name>
    <dbReference type="NCBI Taxonomy" id="1314781"/>
    <lineage>
        <taxon>Eukaryota</taxon>
        <taxon>Fungi</taxon>
        <taxon>Dikarya</taxon>
        <taxon>Basidiomycota</taxon>
        <taxon>Agaricomycotina</taxon>
        <taxon>Agaricomycetes</taxon>
        <taxon>Auriculariales</taxon>
        <taxon>Exidiaceae</taxon>
        <taxon>Exidia</taxon>
    </lineage>
</organism>
<evidence type="ECO:0000313" key="1">
    <source>
        <dbReference type="EMBL" id="KZV99931.1"/>
    </source>
</evidence>
<gene>
    <name evidence="1" type="ORF">EXIGLDRAFT_199233</name>
</gene>
<protein>
    <submittedName>
        <fullName evidence="1">Uncharacterized protein</fullName>
    </submittedName>
</protein>
<name>A0A165MY58_EXIGL</name>
<dbReference type="InParanoid" id="A0A165MY58"/>
<reference evidence="1 2" key="1">
    <citation type="journal article" date="2016" name="Mol. Biol. Evol.">
        <title>Comparative Genomics of Early-Diverging Mushroom-Forming Fungi Provides Insights into the Origins of Lignocellulose Decay Capabilities.</title>
        <authorList>
            <person name="Nagy L.G."/>
            <person name="Riley R."/>
            <person name="Tritt A."/>
            <person name="Adam C."/>
            <person name="Daum C."/>
            <person name="Floudas D."/>
            <person name="Sun H."/>
            <person name="Yadav J.S."/>
            <person name="Pangilinan J."/>
            <person name="Larsson K.H."/>
            <person name="Matsuura K."/>
            <person name="Barry K."/>
            <person name="Labutti K."/>
            <person name="Kuo R."/>
            <person name="Ohm R.A."/>
            <person name="Bhattacharya S.S."/>
            <person name="Shirouzu T."/>
            <person name="Yoshinaga Y."/>
            <person name="Martin F.M."/>
            <person name="Grigoriev I.V."/>
            <person name="Hibbett D.S."/>
        </authorList>
    </citation>
    <scope>NUCLEOTIDE SEQUENCE [LARGE SCALE GENOMIC DNA]</scope>
    <source>
        <strain evidence="1 2">HHB12029</strain>
    </source>
</reference>
<dbReference type="EMBL" id="KV425905">
    <property type="protein sequence ID" value="KZV99931.1"/>
    <property type="molecule type" value="Genomic_DNA"/>
</dbReference>
<accession>A0A165MY58</accession>
<dbReference type="Proteomes" id="UP000077266">
    <property type="component" value="Unassembled WGS sequence"/>
</dbReference>
<dbReference type="AlphaFoldDB" id="A0A165MY58"/>
<sequence length="236" mass="27989">MVDLQSLAVDSWTSITLVALLNDWTWMADMIHDALAWWILHARRRRRTPRLPPQTATWTIHRPRRALWRLPQPECRERDCSYYGRWKCYEYYYCEQRYRDCTGLGRERHERHRHQGRHPGVQQRGRDYQVLLGPRRFQELLRDPASPCEQRRVLAQLDMHALHVGHHPLPLSLPHLGSLQLLPGSSPLALRMPTQCPPRVVPSLRHHRHRCRSSLSLSRTSLVAVRRQRRMKAPLS</sequence>
<evidence type="ECO:0000313" key="2">
    <source>
        <dbReference type="Proteomes" id="UP000077266"/>
    </source>
</evidence>